<gene>
    <name evidence="5" type="ORF">GCM10009838_14840</name>
</gene>
<evidence type="ECO:0000313" key="6">
    <source>
        <dbReference type="Proteomes" id="UP001499854"/>
    </source>
</evidence>
<dbReference type="Pfam" id="PF12804">
    <property type="entry name" value="NTP_transf_3"/>
    <property type="match status" value="1"/>
</dbReference>
<feature type="compositionally biased region" description="Gly residues" evidence="2">
    <location>
        <begin position="303"/>
        <end position="312"/>
    </location>
</feature>
<feature type="region of interest" description="Disordered" evidence="2">
    <location>
        <begin position="295"/>
        <end position="390"/>
    </location>
</feature>
<dbReference type="PANTHER" id="PTHR19136">
    <property type="entry name" value="MOLYBDENUM COFACTOR GUANYLYLTRANSFERASE"/>
    <property type="match status" value="1"/>
</dbReference>
<dbReference type="SUPFAM" id="SSF53448">
    <property type="entry name" value="Nucleotide-diphospho-sugar transferases"/>
    <property type="match status" value="1"/>
</dbReference>
<feature type="compositionally biased region" description="Low complexity" evidence="2">
    <location>
        <begin position="367"/>
        <end position="390"/>
    </location>
</feature>
<dbReference type="Proteomes" id="UP001499854">
    <property type="component" value="Unassembled WGS sequence"/>
</dbReference>
<comment type="caution">
    <text evidence="5">The sequence shown here is derived from an EMBL/GenBank/DDBJ whole genome shotgun (WGS) entry which is preliminary data.</text>
</comment>
<dbReference type="RefSeq" id="WP_344656169.1">
    <property type="nucleotide sequence ID" value="NZ_BAAAQM010000005.1"/>
</dbReference>
<protein>
    <recommendedName>
        <fullName evidence="7">Molybdopterin-guanine dinucleotide biosynthesis protein</fullName>
    </recommendedName>
</protein>
<dbReference type="InterPro" id="IPR025877">
    <property type="entry name" value="MobA-like_NTP_Trfase"/>
</dbReference>
<sequence length="390" mass="38065">MDPADPAGEPFDAIVLAGGDARRLGGVDKPGLDVGGISLLDRVVAACAGARTITVVGPARAVRHPVEFTREDPPGGGPVPALAAGMEIGSSEVVAVFAADLPFLDAAAVELLRRSLTADAVVFTDVHGKDQPLAAVYRRRALAEALAAVPELPGARLFSILRTLTVTRVPDPGGVTADCDTWDALHAARALLATRPAAPTKMDGMDDDKLLADWCAAAAAELGLASHELSPEDLNAILGLAGVAAHSVKRPAAPLTTFLAGYAVGLRSSAGGGRGALDGPIAKLSALAQAWGQNGGQAARGHGATGSAGAGAGRSAAAGAGGSGGPETGSTPADSASVAGSVAERAAGSGPTRATPPGGTARGGSAAGSTEAESADAESAAGDASRSAGQ</sequence>
<organism evidence="5 6">
    <name type="scientific">Catenulispora subtropica</name>
    <dbReference type="NCBI Taxonomy" id="450798"/>
    <lineage>
        <taxon>Bacteria</taxon>
        <taxon>Bacillati</taxon>
        <taxon>Actinomycetota</taxon>
        <taxon>Actinomycetes</taxon>
        <taxon>Catenulisporales</taxon>
        <taxon>Catenulisporaceae</taxon>
        <taxon>Catenulispora</taxon>
    </lineage>
</organism>
<name>A0ABP5C9X4_9ACTN</name>
<accession>A0ABP5C9X4</accession>
<evidence type="ECO:0000256" key="1">
    <source>
        <dbReference type="ARBA" id="ARBA00022679"/>
    </source>
</evidence>
<dbReference type="Gene3D" id="3.90.550.10">
    <property type="entry name" value="Spore Coat Polysaccharide Biosynthesis Protein SpsA, Chain A"/>
    <property type="match status" value="1"/>
</dbReference>
<dbReference type="InterPro" id="IPR045598">
    <property type="entry name" value="DUF6457"/>
</dbReference>
<feature type="domain" description="DUF6457" evidence="4">
    <location>
        <begin position="208"/>
        <end position="294"/>
    </location>
</feature>
<keyword evidence="6" id="KW-1185">Reference proteome</keyword>
<evidence type="ECO:0000259" key="3">
    <source>
        <dbReference type="Pfam" id="PF12804"/>
    </source>
</evidence>
<dbReference type="EMBL" id="BAAAQM010000005">
    <property type="protein sequence ID" value="GAA1959500.1"/>
    <property type="molecule type" value="Genomic_DNA"/>
</dbReference>
<evidence type="ECO:0000256" key="2">
    <source>
        <dbReference type="SAM" id="MobiDB-lite"/>
    </source>
</evidence>
<reference evidence="6" key="1">
    <citation type="journal article" date="2019" name="Int. J. Syst. Evol. Microbiol.">
        <title>The Global Catalogue of Microorganisms (GCM) 10K type strain sequencing project: providing services to taxonomists for standard genome sequencing and annotation.</title>
        <authorList>
            <consortium name="The Broad Institute Genomics Platform"/>
            <consortium name="The Broad Institute Genome Sequencing Center for Infectious Disease"/>
            <person name="Wu L."/>
            <person name="Ma J."/>
        </authorList>
    </citation>
    <scope>NUCLEOTIDE SEQUENCE [LARGE SCALE GENOMIC DNA]</scope>
    <source>
        <strain evidence="6">JCM 16013</strain>
    </source>
</reference>
<evidence type="ECO:0000313" key="5">
    <source>
        <dbReference type="EMBL" id="GAA1959500.1"/>
    </source>
</evidence>
<proteinExistence type="predicted"/>
<feature type="domain" description="MobA-like NTP transferase" evidence="3">
    <location>
        <begin position="13"/>
        <end position="156"/>
    </location>
</feature>
<feature type="compositionally biased region" description="Low complexity" evidence="2">
    <location>
        <begin position="346"/>
        <end position="359"/>
    </location>
</feature>
<dbReference type="Pfam" id="PF20058">
    <property type="entry name" value="DUF6457"/>
    <property type="match status" value="1"/>
</dbReference>
<keyword evidence="1" id="KW-0808">Transferase</keyword>
<evidence type="ECO:0008006" key="7">
    <source>
        <dbReference type="Google" id="ProtNLM"/>
    </source>
</evidence>
<dbReference type="PANTHER" id="PTHR19136:SF81">
    <property type="entry name" value="MOLYBDENUM COFACTOR GUANYLYLTRANSFERASE"/>
    <property type="match status" value="1"/>
</dbReference>
<dbReference type="InterPro" id="IPR029044">
    <property type="entry name" value="Nucleotide-diphossugar_trans"/>
</dbReference>
<evidence type="ECO:0000259" key="4">
    <source>
        <dbReference type="Pfam" id="PF20058"/>
    </source>
</evidence>